<name>A0A940MPN0_9ACTN</name>
<accession>A0A940MPN0</accession>
<feature type="non-terminal residue" evidence="2">
    <location>
        <position position="1"/>
    </location>
</feature>
<feature type="compositionally biased region" description="Low complexity" evidence="1">
    <location>
        <begin position="1"/>
        <end position="17"/>
    </location>
</feature>
<feature type="region of interest" description="Disordered" evidence="1">
    <location>
        <begin position="1"/>
        <end position="76"/>
    </location>
</feature>
<proteinExistence type="predicted"/>
<dbReference type="EMBL" id="JAGIQL010000327">
    <property type="protein sequence ID" value="MBP0462198.1"/>
    <property type="molecule type" value="Genomic_DNA"/>
</dbReference>
<evidence type="ECO:0000313" key="3">
    <source>
        <dbReference type="Proteomes" id="UP000670475"/>
    </source>
</evidence>
<feature type="compositionally biased region" description="Low complexity" evidence="1">
    <location>
        <begin position="30"/>
        <end position="70"/>
    </location>
</feature>
<comment type="caution">
    <text evidence="2">The sequence shown here is derived from an EMBL/GenBank/DDBJ whole genome shotgun (WGS) entry which is preliminary data.</text>
</comment>
<dbReference type="AlphaFoldDB" id="A0A940MPN0"/>
<organism evidence="2 3">
    <name type="scientific">Streptomyces montanisoli</name>
    <dbReference type="NCBI Taxonomy" id="2798581"/>
    <lineage>
        <taxon>Bacteria</taxon>
        <taxon>Bacillati</taxon>
        <taxon>Actinomycetota</taxon>
        <taxon>Actinomycetes</taxon>
        <taxon>Kitasatosporales</taxon>
        <taxon>Streptomycetaceae</taxon>
        <taxon>Streptomyces</taxon>
    </lineage>
</organism>
<keyword evidence="3" id="KW-1185">Reference proteome</keyword>
<gene>
    <name evidence="2" type="ORF">JFN87_32875</name>
</gene>
<protein>
    <submittedName>
        <fullName evidence="2">Uncharacterized protein</fullName>
    </submittedName>
</protein>
<sequence length="390" mass="40665">AGGPATSPGTAGGTAAALFSDHGNSPAPAPAGASSVAGASSPSGGSSGASSSVAPRPAPVPGARAAASAGREPRRPRRWGKIAQRIVPYNLEPDALRLELIELGDAYRAYQRRPEPDLVLLAELHDRKARAFAQWADVSGDASLREDADRATKAAVTCREMHDNRAGGPAGALLTRTQAEHARTVLGLLGALAPHHEPPVHLAVLMLTLRAARAGIGNVTGQDLGGWLQGDAERVLDALVAAGWMRMPCTASEALEARPEDPTAVTVPTLLPDGPRPFVLGKVTRARISGWAQKVVNDRKLRKKKSPPATRLLALHTAAHSRPDGGLGPAEDDGLDLAEAAAFCALPPEEVAKHVERLLSADWLAEAAVTEDGRLRGRLSDRVLHLSGLL</sequence>
<evidence type="ECO:0000313" key="2">
    <source>
        <dbReference type="EMBL" id="MBP0462198.1"/>
    </source>
</evidence>
<dbReference type="RefSeq" id="WP_209346136.1">
    <property type="nucleotide sequence ID" value="NZ_JAGIQL010000327.1"/>
</dbReference>
<evidence type="ECO:0000256" key="1">
    <source>
        <dbReference type="SAM" id="MobiDB-lite"/>
    </source>
</evidence>
<reference evidence="2" key="1">
    <citation type="submission" date="2021-03" db="EMBL/GenBank/DDBJ databases">
        <title>Whole genome sequence of Streptomyces bomunensis MMS17-BM035.</title>
        <authorList>
            <person name="Lee J.H."/>
        </authorList>
    </citation>
    <scope>NUCLEOTIDE SEQUENCE</scope>
    <source>
        <strain evidence="2">MMS17-BM035</strain>
    </source>
</reference>
<dbReference type="Proteomes" id="UP000670475">
    <property type="component" value="Unassembled WGS sequence"/>
</dbReference>